<evidence type="ECO:0000259" key="1">
    <source>
        <dbReference type="Pfam" id="PF26355"/>
    </source>
</evidence>
<dbReference type="SUPFAM" id="SSF52540">
    <property type="entry name" value="P-loop containing nucleoside triphosphate hydrolases"/>
    <property type="match status" value="1"/>
</dbReference>
<dbReference type="Gene3D" id="3.40.50.300">
    <property type="entry name" value="P-loop containing nucleotide triphosphate hydrolases"/>
    <property type="match status" value="1"/>
</dbReference>
<sequence>MNHQEAKDLLITLLPEESLSLIKVEVFRLSWEGKGYNVVAEESGYDHDYVRKAGSQLWKELTQALGQSITKRNFRPLLEATWAADSAKRSQRLEYPGGAMQFSSPFYIERSEEEARAYQEIQRPGSILRIKGPRKMGKRSLMLRVIDQAESEGFHLVKIDFLQADRAILTDLDRLLRWVCLQAASQLGLDVKLEDHWNELIGSKLSASNFLQQAVLAKLDQPMLLVINELNLVFDDDNVSRDFLPLLRSWHEESKHNTNMQKLRQMLVYSTEVYVQLDMNLSPFNVGLPIELKPFDGDQIAALASVYGFNWRNDGNASSPIQLLLTSLGGHPYLCQLTLYELANQADFMESPSQGLKQLLAGASAPGGLFSEFLQQLLQDYSANADAVSGFKKLRSDQEDPLSRIEMYQLERLGLVSIQNGQPIAGRHLLTDYLASHDA</sequence>
<dbReference type="OrthoDB" id="5522963at2"/>
<evidence type="ECO:0000313" key="2">
    <source>
        <dbReference type="EMBL" id="SHG78087.1"/>
    </source>
</evidence>
<proteinExistence type="predicted"/>
<dbReference type="InterPro" id="IPR058651">
    <property type="entry name" value="HTH_VMAP-M9"/>
</dbReference>
<dbReference type="EMBL" id="FQXG01000001">
    <property type="protein sequence ID" value="SHG78087.1"/>
    <property type="molecule type" value="Genomic_DNA"/>
</dbReference>
<name>A0A1M5MLK8_9GAMM</name>
<gene>
    <name evidence="2" type="ORF">SAMN02745129_0688</name>
</gene>
<feature type="domain" description="vWA-MoxR associated protein N-terminal HTH" evidence="1">
    <location>
        <begin position="15"/>
        <end position="79"/>
    </location>
</feature>
<dbReference type="Proteomes" id="UP000184268">
    <property type="component" value="Unassembled WGS sequence"/>
</dbReference>
<dbReference type="STRING" id="299255.SAMN02745129_0688"/>
<keyword evidence="3" id="KW-1185">Reference proteome</keyword>
<dbReference type="AlphaFoldDB" id="A0A1M5MLK8"/>
<evidence type="ECO:0000313" key="3">
    <source>
        <dbReference type="Proteomes" id="UP000184268"/>
    </source>
</evidence>
<accession>A0A1M5MLK8</accession>
<dbReference type="Pfam" id="PF14516">
    <property type="entry name" value="AAA_35"/>
    <property type="match status" value="1"/>
</dbReference>
<dbReference type="InterPro" id="IPR027417">
    <property type="entry name" value="P-loop_NTPase"/>
</dbReference>
<organism evidence="2 3">
    <name type="scientific">Ferrimonas marina</name>
    <dbReference type="NCBI Taxonomy" id="299255"/>
    <lineage>
        <taxon>Bacteria</taxon>
        <taxon>Pseudomonadati</taxon>
        <taxon>Pseudomonadota</taxon>
        <taxon>Gammaproteobacteria</taxon>
        <taxon>Alteromonadales</taxon>
        <taxon>Ferrimonadaceae</taxon>
        <taxon>Ferrimonas</taxon>
    </lineage>
</organism>
<reference evidence="2 3" key="1">
    <citation type="submission" date="2016-11" db="EMBL/GenBank/DDBJ databases">
        <authorList>
            <person name="Jaros S."/>
            <person name="Januszkiewicz K."/>
            <person name="Wedrychowicz H."/>
        </authorList>
    </citation>
    <scope>NUCLEOTIDE SEQUENCE [LARGE SCALE GENOMIC DNA]</scope>
    <source>
        <strain evidence="2 3">DSM 16917</strain>
    </source>
</reference>
<dbReference type="Pfam" id="PF26355">
    <property type="entry name" value="HTH_VMAP-M9"/>
    <property type="match status" value="1"/>
</dbReference>
<dbReference type="RefSeq" id="WP_067664518.1">
    <property type="nucleotide sequence ID" value="NZ_FQXG01000001.1"/>
</dbReference>
<protein>
    <submittedName>
        <fullName evidence="2">AAA-like domain-containing protein</fullName>
    </submittedName>
</protein>